<dbReference type="PROSITE" id="PS50217">
    <property type="entry name" value="BZIP"/>
    <property type="match status" value="1"/>
</dbReference>
<evidence type="ECO:0000256" key="1">
    <source>
        <dbReference type="SAM" id="Coils"/>
    </source>
</evidence>
<organism evidence="3">
    <name type="scientific">Aplanochytrium stocchinoi</name>
    <dbReference type="NCBI Taxonomy" id="215587"/>
    <lineage>
        <taxon>Eukaryota</taxon>
        <taxon>Sar</taxon>
        <taxon>Stramenopiles</taxon>
        <taxon>Bigyra</taxon>
        <taxon>Labyrinthulomycetes</taxon>
        <taxon>Thraustochytrida</taxon>
        <taxon>Thraustochytriidae</taxon>
        <taxon>Aplanochytrium</taxon>
    </lineage>
</organism>
<feature type="domain" description="BZIP" evidence="2">
    <location>
        <begin position="110"/>
        <end position="161"/>
    </location>
</feature>
<dbReference type="AlphaFoldDB" id="A0A7S3LQ60"/>
<gene>
    <name evidence="3" type="ORF">ASTO00021_LOCUS8196</name>
</gene>
<name>A0A7S3LQ60_9STRA</name>
<evidence type="ECO:0000313" key="3">
    <source>
        <dbReference type="EMBL" id="CAE0437944.1"/>
    </source>
</evidence>
<feature type="coiled-coil region" evidence="1">
    <location>
        <begin position="113"/>
        <end position="156"/>
    </location>
</feature>
<proteinExistence type="predicted"/>
<dbReference type="Gene3D" id="1.20.5.170">
    <property type="match status" value="1"/>
</dbReference>
<keyword evidence="1" id="KW-0175">Coiled coil</keyword>
<dbReference type="EMBL" id="HBIN01010935">
    <property type="protein sequence ID" value="CAE0437944.1"/>
    <property type="molecule type" value="Transcribed_RNA"/>
</dbReference>
<reference evidence="3" key="1">
    <citation type="submission" date="2021-01" db="EMBL/GenBank/DDBJ databases">
        <authorList>
            <person name="Corre E."/>
            <person name="Pelletier E."/>
            <person name="Niang G."/>
            <person name="Scheremetjew M."/>
            <person name="Finn R."/>
            <person name="Kale V."/>
            <person name="Holt S."/>
            <person name="Cochrane G."/>
            <person name="Meng A."/>
            <person name="Brown T."/>
            <person name="Cohen L."/>
        </authorList>
    </citation>
    <scope>NUCLEOTIDE SEQUENCE</scope>
    <source>
        <strain evidence="3">GSBS06</strain>
    </source>
</reference>
<accession>A0A7S3LQ60</accession>
<dbReference type="InterPro" id="IPR004827">
    <property type="entry name" value="bZIP"/>
</dbReference>
<sequence length="550" mass="62262">MDQSSVEPVDDFGDILFSNSNDLTVSGDTQDNPSSWFEEVTSGSADLAEDYFDFQNTIDSRTAPKISISANSTVLTDNIADYSTSSHYFNNNVMESSHQTLETSDTETIRKARAAAACRKTRLKRKNEQLELDARNEELLREQEKFRAEIATLQSEIQHLKKYSQYGGIDLKTQNLLLRAEVKRHKTFVNHIKCMISNIPQYTSLEKLKLANEGIESTIGQVIGMCYTSVLDRSWQIVEYKPNVKQMEGVKIVCRYQFLPEGSTPENATRLNFRTDVYNMPIACDKMKGVCSNLDPKVEKEYRQKYMDLVEGEMEMQSIIDFELDKLDMDFRVLGLSESSEQKPDVVSLSSNENIPLTDAERSSLRPLKVYRYRETRKPLVGEPHQAMEKIELRSCIDKISVNAFGFPRSKDAKNFLANSKSKQHSFGNGETGNRSPEKLEVFLAVTSEASHEVGPILKPTDTGVVRFQESFIEGHVFREGEKGPEFTDTTEVKSFPLLTGNCFCEYDRKILTAFENSPNATPTRIPSKIRIDSEIMADFVGCLLATTNI</sequence>
<dbReference type="GO" id="GO:0003700">
    <property type="term" value="F:DNA-binding transcription factor activity"/>
    <property type="evidence" value="ECO:0007669"/>
    <property type="project" value="InterPro"/>
</dbReference>
<protein>
    <recommendedName>
        <fullName evidence="2">BZIP domain-containing protein</fullName>
    </recommendedName>
</protein>
<evidence type="ECO:0000259" key="2">
    <source>
        <dbReference type="PROSITE" id="PS50217"/>
    </source>
</evidence>